<reference evidence="1" key="1">
    <citation type="journal article" date="2023" name="Mol. Phylogenet. Evol.">
        <title>Genome-scale phylogeny and comparative genomics of the fungal order Sordariales.</title>
        <authorList>
            <person name="Hensen N."/>
            <person name="Bonometti L."/>
            <person name="Westerberg I."/>
            <person name="Brannstrom I.O."/>
            <person name="Guillou S."/>
            <person name="Cros-Aarteil S."/>
            <person name="Calhoun S."/>
            <person name="Haridas S."/>
            <person name="Kuo A."/>
            <person name="Mondo S."/>
            <person name="Pangilinan J."/>
            <person name="Riley R."/>
            <person name="LaButti K."/>
            <person name="Andreopoulos B."/>
            <person name="Lipzen A."/>
            <person name="Chen C."/>
            <person name="Yan M."/>
            <person name="Daum C."/>
            <person name="Ng V."/>
            <person name="Clum A."/>
            <person name="Steindorff A."/>
            <person name="Ohm R.A."/>
            <person name="Martin F."/>
            <person name="Silar P."/>
            <person name="Natvig D.O."/>
            <person name="Lalanne C."/>
            <person name="Gautier V."/>
            <person name="Ament-Velasquez S.L."/>
            <person name="Kruys A."/>
            <person name="Hutchinson M.I."/>
            <person name="Powell A.J."/>
            <person name="Barry K."/>
            <person name="Miller A.N."/>
            <person name="Grigoriev I.V."/>
            <person name="Debuchy R."/>
            <person name="Gladieux P."/>
            <person name="Hiltunen Thoren M."/>
            <person name="Johannesson H."/>
        </authorList>
    </citation>
    <scope>NUCLEOTIDE SEQUENCE</scope>
    <source>
        <strain evidence="1">PSN243</strain>
    </source>
</reference>
<dbReference type="Proteomes" id="UP001321760">
    <property type="component" value="Unassembled WGS sequence"/>
</dbReference>
<evidence type="ECO:0000313" key="2">
    <source>
        <dbReference type="Proteomes" id="UP001321760"/>
    </source>
</evidence>
<proteinExistence type="predicted"/>
<dbReference type="AlphaFoldDB" id="A0AAV9H8G4"/>
<keyword evidence="2" id="KW-1185">Reference proteome</keyword>
<organism evidence="1 2">
    <name type="scientific">Podospora aff. communis PSN243</name>
    <dbReference type="NCBI Taxonomy" id="3040156"/>
    <lineage>
        <taxon>Eukaryota</taxon>
        <taxon>Fungi</taxon>
        <taxon>Dikarya</taxon>
        <taxon>Ascomycota</taxon>
        <taxon>Pezizomycotina</taxon>
        <taxon>Sordariomycetes</taxon>
        <taxon>Sordariomycetidae</taxon>
        <taxon>Sordariales</taxon>
        <taxon>Podosporaceae</taxon>
        <taxon>Podospora</taxon>
    </lineage>
</organism>
<protein>
    <submittedName>
        <fullName evidence="1">Uncharacterized protein</fullName>
    </submittedName>
</protein>
<dbReference type="EMBL" id="MU865914">
    <property type="protein sequence ID" value="KAK4455376.1"/>
    <property type="molecule type" value="Genomic_DNA"/>
</dbReference>
<gene>
    <name evidence="1" type="ORF">QBC34DRAFT_460302</name>
</gene>
<reference evidence="1" key="2">
    <citation type="submission" date="2023-05" db="EMBL/GenBank/DDBJ databases">
        <authorList>
            <consortium name="Lawrence Berkeley National Laboratory"/>
            <person name="Steindorff A."/>
            <person name="Hensen N."/>
            <person name="Bonometti L."/>
            <person name="Westerberg I."/>
            <person name="Brannstrom I.O."/>
            <person name="Guillou S."/>
            <person name="Cros-Aarteil S."/>
            <person name="Calhoun S."/>
            <person name="Haridas S."/>
            <person name="Kuo A."/>
            <person name="Mondo S."/>
            <person name="Pangilinan J."/>
            <person name="Riley R."/>
            <person name="Labutti K."/>
            <person name="Andreopoulos B."/>
            <person name="Lipzen A."/>
            <person name="Chen C."/>
            <person name="Yanf M."/>
            <person name="Daum C."/>
            <person name="Ng V."/>
            <person name="Clum A."/>
            <person name="Ohm R."/>
            <person name="Martin F."/>
            <person name="Silar P."/>
            <person name="Natvig D."/>
            <person name="Lalanne C."/>
            <person name="Gautier V."/>
            <person name="Ament-Velasquez S.L."/>
            <person name="Kruys A."/>
            <person name="Hutchinson M.I."/>
            <person name="Powell A.J."/>
            <person name="Barry K."/>
            <person name="Miller A.N."/>
            <person name="Grigoriev I.V."/>
            <person name="Debuchy R."/>
            <person name="Gladieux P."/>
            <person name="Thoren M.H."/>
            <person name="Johannesson H."/>
        </authorList>
    </citation>
    <scope>NUCLEOTIDE SEQUENCE</scope>
    <source>
        <strain evidence="1">PSN243</strain>
    </source>
</reference>
<evidence type="ECO:0000313" key="1">
    <source>
        <dbReference type="EMBL" id="KAK4455376.1"/>
    </source>
</evidence>
<name>A0AAV9H8G4_9PEZI</name>
<sequence>MSLRLHTRLHIPHPRDHERCEPGPMLPGETAWNCVASRYSCNPTKISLAESLVTSTAPGPSFQEPNYTVTYEMWMIQIRWRDQDLSVLETHPLLPGLKTLTSVGAYRARHTDWESRVAGEFSEFCFFSGLEGLTEWTVD</sequence>
<accession>A0AAV9H8G4</accession>
<comment type="caution">
    <text evidence="1">The sequence shown here is derived from an EMBL/GenBank/DDBJ whole genome shotgun (WGS) entry which is preliminary data.</text>
</comment>